<dbReference type="EMBL" id="JAPZBU010000006">
    <property type="protein sequence ID" value="KAJ5397304.1"/>
    <property type="molecule type" value="Genomic_DNA"/>
</dbReference>
<dbReference type="InterPro" id="IPR013149">
    <property type="entry name" value="ADH-like_C"/>
</dbReference>
<organism evidence="2 3">
    <name type="scientific">Penicillium cosmopolitanum</name>
    <dbReference type="NCBI Taxonomy" id="1131564"/>
    <lineage>
        <taxon>Eukaryota</taxon>
        <taxon>Fungi</taxon>
        <taxon>Dikarya</taxon>
        <taxon>Ascomycota</taxon>
        <taxon>Pezizomycotina</taxon>
        <taxon>Eurotiomycetes</taxon>
        <taxon>Eurotiomycetidae</taxon>
        <taxon>Eurotiales</taxon>
        <taxon>Aspergillaceae</taxon>
        <taxon>Penicillium</taxon>
    </lineage>
</organism>
<feature type="domain" description="Enoyl reductase (ER)" evidence="1">
    <location>
        <begin position="17"/>
        <end position="346"/>
    </location>
</feature>
<dbReference type="InterPro" id="IPR036291">
    <property type="entry name" value="NAD(P)-bd_dom_sf"/>
</dbReference>
<evidence type="ECO:0000259" key="1">
    <source>
        <dbReference type="SMART" id="SM00829"/>
    </source>
</evidence>
<evidence type="ECO:0000313" key="2">
    <source>
        <dbReference type="EMBL" id="KAJ5397304.1"/>
    </source>
</evidence>
<dbReference type="GO" id="GO:0016491">
    <property type="term" value="F:oxidoreductase activity"/>
    <property type="evidence" value="ECO:0007669"/>
    <property type="project" value="InterPro"/>
</dbReference>
<dbReference type="Pfam" id="PF00107">
    <property type="entry name" value="ADH_zinc_N"/>
    <property type="match status" value="1"/>
</dbReference>
<accession>A0A9W9W274</accession>
<dbReference type="PANTHER" id="PTHR45033:SF1">
    <property type="entry name" value="OXIDOREDUCTASE (EUROFUNG)"/>
    <property type="match status" value="1"/>
</dbReference>
<dbReference type="RefSeq" id="XP_056489356.1">
    <property type="nucleotide sequence ID" value="XM_056630054.1"/>
</dbReference>
<protein>
    <recommendedName>
        <fullName evidence="1">Enoyl reductase (ER) domain-containing protein</fullName>
    </recommendedName>
</protein>
<sequence>MSIPIPRSYKAFRRTSGDTPLIVQPVTEELPSSLTPEEVLIRIRAVSLNYRDVAMLNGKYPSFALERGIPASDCAAEVLAIGDNVSGFKIGDRVAPIFDLNALEGTEIEKRTLGGDIDGVLREFAIFDQSVLVHLPEHLSWEEAACVTISGTTAWNCLNMPNAKGSVLLQGTGGVSLFALLLCLSAGLHVIITSSSDEKLDRVKALGPPGAIETINYKTYPKWEDEVKRMTNNRGVDIVIETGGPTTILQSLHSLVRRGTISLIGILGGLQMNSYPDTFTPLLLNTATIKAIFVGSKIDQDNLCKYLADHKVSLKPLLDEKIFSFADPQKAFDHLYSGQHIGKVVIKI</sequence>
<dbReference type="InterPro" id="IPR011032">
    <property type="entry name" value="GroES-like_sf"/>
</dbReference>
<keyword evidence="3" id="KW-1185">Reference proteome</keyword>
<dbReference type="GeneID" id="81369034"/>
<comment type="caution">
    <text evidence="2">The sequence shown here is derived from an EMBL/GenBank/DDBJ whole genome shotgun (WGS) entry which is preliminary data.</text>
</comment>
<dbReference type="Pfam" id="PF08240">
    <property type="entry name" value="ADH_N"/>
    <property type="match status" value="1"/>
</dbReference>
<evidence type="ECO:0000313" key="3">
    <source>
        <dbReference type="Proteomes" id="UP001147747"/>
    </source>
</evidence>
<dbReference type="OrthoDB" id="3509362at2759"/>
<dbReference type="SUPFAM" id="SSF50129">
    <property type="entry name" value="GroES-like"/>
    <property type="match status" value="1"/>
</dbReference>
<dbReference type="Gene3D" id="3.40.50.720">
    <property type="entry name" value="NAD(P)-binding Rossmann-like Domain"/>
    <property type="match status" value="1"/>
</dbReference>
<dbReference type="AlphaFoldDB" id="A0A9W9W274"/>
<reference evidence="2" key="1">
    <citation type="submission" date="2022-12" db="EMBL/GenBank/DDBJ databases">
        <authorList>
            <person name="Petersen C."/>
        </authorList>
    </citation>
    <scope>NUCLEOTIDE SEQUENCE</scope>
    <source>
        <strain evidence="2">IBT 29677</strain>
    </source>
</reference>
<dbReference type="SUPFAM" id="SSF51735">
    <property type="entry name" value="NAD(P)-binding Rossmann-fold domains"/>
    <property type="match status" value="1"/>
</dbReference>
<dbReference type="InterPro" id="IPR020843">
    <property type="entry name" value="ER"/>
</dbReference>
<dbReference type="Gene3D" id="3.90.180.10">
    <property type="entry name" value="Medium-chain alcohol dehydrogenases, catalytic domain"/>
    <property type="match status" value="1"/>
</dbReference>
<name>A0A9W9W274_9EURO</name>
<dbReference type="PANTHER" id="PTHR45033">
    <property type="match status" value="1"/>
</dbReference>
<dbReference type="SMART" id="SM00829">
    <property type="entry name" value="PKS_ER"/>
    <property type="match status" value="1"/>
</dbReference>
<gene>
    <name evidence="2" type="ORF">N7509_005417</name>
</gene>
<proteinExistence type="predicted"/>
<dbReference type="InterPro" id="IPR052711">
    <property type="entry name" value="Zinc_ADH-like"/>
</dbReference>
<dbReference type="CDD" id="cd08276">
    <property type="entry name" value="MDR7"/>
    <property type="match status" value="1"/>
</dbReference>
<reference evidence="2" key="2">
    <citation type="journal article" date="2023" name="IMA Fungus">
        <title>Comparative genomic study of the Penicillium genus elucidates a diverse pangenome and 15 lateral gene transfer events.</title>
        <authorList>
            <person name="Petersen C."/>
            <person name="Sorensen T."/>
            <person name="Nielsen M.R."/>
            <person name="Sondergaard T.E."/>
            <person name="Sorensen J.L."/>
            <person name="Fitzpatrick D.A."/>
            <person name="Frisvad J.C."/>
            <person name="Nielsen K.L."/>
        </authorList>
    </citation>
    <scope>NUCLEOTIDE SEQUENCE</scope>
    <source>
        <strain evidence="2">IBT 29677</strain>
    </source>
</reference>
<dbReference type="InterPro" id="IPR013154">
    <property type="entry name" value="ADH-like_N"/>
</dbReference>
<dbReference type="Proteomes" id="UP001147747">
    <property type="component" value="Unassembled WGS sequence"/>
</dbReference>